<comment type="function">
    <text evidence="15">Digests double-stranded RNA. Involved in the processing of primary rRNA transcript to yield the immediate precursors to the large and small rRNAs (23S and 16S). Processes some mRNAs, and tRNAs when they are encoded in the rRNA operon. Processes pre-crRNA and tracrRNA of type II CRISPR loci if present in the organism.</text>
</comment>
<dbReference type="Pfam" id="PF14622">
    <property type="entry name" value="Ribonucleas_3_3"/>
    <property type="match status" value="1"/>
</dbReference>
<dbReference type="PROSITE" id="PS00517">
    <property type="entry name" value="RNASE_3_1"/>
    <property type="match status" value="1"/>
</dbReference>
<feature type="active site" evidence="15">
    <location>
        <position position="46"/>
    </location>
</feature>
<dbReference type="Gene3D" id="1.10.1520.10">
    <property type="entry name" value="Ribonuclease III domain"/>
    <property type="match status" value="1"/>
</dbReference>
<evidence type="ECO:0000256" key="13">
    <source>
        <dbReference type="ARBA" id="ARBA00022842"/>
    </source>
</evidence>
<dbReference type="HAMAP" id="MF_00104">
    <property type="entry name" value="RNase_III"/>
    <property type="match status" value="1"/>
</dbReference>
<evidence type="ECO:0000256" key="7">
    <source>
        <dbReference type="ARBA" id="ARBA00022664"/>
    </source>
</evidence>
<dbReference type="FunFam" id="3.30.160.20:FF:000003">
    <property type="entry name" value="Ribonuclease 3"/>
    <property type="match status" value="1"/>
</dbReference>
<evidence type="ECO:0000256" key="5">
    <source>
        <dbReference type="ARBA" id="ARBA00022490"/>
    </source>
</evidence>
<comment type="cofactor">
    <cofactor evidence="15">
        <name>Mg(2+)</name>
        <dbReference type="ChEBI" id="CHEBI:18420"/>
    </cofactor>
</comment>
<accession>A0A3D8MEN9</accession>
<evidence type="ECO:0000313" key="18">
    <source>
        <dbReference type="EMBL" id="RDV29339.1"/>
    </source>
</evidence>
<dbReference type="PROSITE" id="PS50137">
    <property type="entry name" value="DS_RBD"/>
    <property type="match status" value="1"/>
</dbReference>
<name>A0A3D8MEN9_9ALTE</name>
<protein>
    <recommendedName>
        <fullName evidence="15">Ribonuclease 3</fullName>
        <ecNumber evidence="15">3.1.26.3</ecNumber>
    </recommendedName>
    <alternativeName>
        <fullName evidence="15">Ribonuclease III</fullName>
        <shortName evidence="15">RNase III</shortName>
    </alternativeName>
</protein>
<comment type="subunit">
    <text evidence="4 15">Homodimer.</text>
</comment>
<evidence type="ECO:0000259" key="17">
    <source>
        <dbReference type="PROSITE" id="PS50142"/>
    </source>
</evidence>
<keyword evidence="9 15" id="KW-0540">Nuclease</keyword>
<feature type="domain" description="DRBM" evidence="16">
    <location>
        <begin position="156"/>
        <end position="226"/>
    </location>
</feature>
<dbReference type="CDD" id="cd00593">
    <property type="entry name" value="RIBOc"/>
    <property type="match status" value="1"/>
</dbReference>
<evidence type="ECO:0000256" key="6">
    <source>
        <dbReference type="ARBA" id="ARBA00022552"/>
    </source>
</evidence>
<evidence type="ECO:0000256" key="11">
    <source>
        <dbReference type="ARBA" id="ARBA00022759"/>
    </source>
</evidence>
<dbReference type="GO" id="GO:0006397">
    <property type="term" value="P:mRNA processing"/>
    <property type="evidence" value="ECO:0007669"/>
    <property type="project" value="UniProtKB-UniRule"/>
</dbReference>
<evidence type="ECO:0000259" key="16">
    <source>
        <dbReference type="PROSITE" id="PS50137"/>
    </source>
</evidence>
<dbReference type="SUPFAM" id="SSF54768">
    <property type="entry name" value="dsRNA-binding domain-like"/>
    <property type="match status" value="1"/>
</dbReference>
<dbReference type="Pfam" id="PF00035">
    <property type="entry name" value="dsrm"/>
    <property type="match status" value="1"/>
</dbReference>
<dbReference type="RefSeq" id="WP_115591629.1">
    <property type="nucleotide sequence ID" value="NZ_QRHA01000001.1"/>
</dbReference>
<dbReference type="InterPro" id="IPR011907">
    <property type="entry name" value="RNase_III"/>
</dbReference>
<dbReference type="CDD" id="cd10845">
    <property type="entry name" value="DSRM_RNAse_III_family"/>
    <property type="match status" value="1"/>
</dbReference>
<dbReference type="GO" id="GO:0004525">
    <property type="term" value="F:ribonuclease III activity"/>
    <property type="evidence" value="ECO:0007669"/>
    <property type="project" value="UniProtKB-UniRule"/>
</dbReference>
<dbReference type="OrthoDB" id="9805026at2"/>
<dbReference type="SUPFAM" id="SSF69065">
    <property type="entry name" value="RNase III domain-like"/>
    <property type="match status" value="1"/>
</dbReference>
<evidence type="ECO:0000313" key="19">
    <source>
        <dbReference type="Proteomes" id="UP000256561"/>
    </source>
</evidence>
<dbReference type="InterPro" id="IPR014720">
    <property type="entry name" value="dsRBD_dom"/>
</dbReference>
<evidence type="ECO:0000256" key="15">
    <source>
        <dbReference type="HAMAP-Rule" id="MF_00104"/>
    </source>
</evidence>
<dbReference type="EC" id="3.1.26.3" evidence="15"/>
<dbReference type="AlphaFoldDB" id="A0A3D8MEN9"/>
<dbReference type="GO" id="GO:0008033">
    <property type="term" value="P:tRNA processing"/>
    <property type="evidence" value="ECO:0007669"/>
    <property type="project" value="UniProtKB-KW"/>
</dbReference>
<proteinExistence type="inferred from homology"/>
<feature type="active site" evidence="15">
    <location>
        <position position="118"/>
    </location>
</feature>
<evidence type="ECO:0000256" key="9">
    <source>
        <dbReference type="ARBA" id="ARBA00022722"/>
    </source>
</evidence>
<evidence type="ECO:0000256" key="12">
    <source>
        <dbReference type="ARBA" id="ARBA00022801"/>
    </source>
</evidence>
<evidence type="ECO:0000256" key="2">
    <source>
        <dbReference type="ARBA" id="ARBA00004496"/>
    </source>
</evidence>
<reference evidence="19" key="1">
    <citation type="submission" date="2018-08" db="EMBL/GenBank/DDBJ databases">
        <authorList>
            <person name="Zhang J."/>
            <person name="Du Z.-J."/>
        </authorList>
    </citation>
    <scope>NUCLEOTIDE SEQUENCE [LARGE SCALE GENOMIC DNA]</scope>
    <source>
        <strain evidence="19">KCTC 52655</strain>
    </source>
</reference>
<dbReference type="Proteomes" id="UP000256561">
    <property type="component" value="Unassembled WGS sequence"/>
</dbReference>
<organism evidence="18 19">
    <name type="scientific">Alteromonas aestuariivivens</name>
    <dbReference type="NCBI Taxonomy" id="1938339"/>
    <lineage>
        <taxon>Bacteria</taxon>
        <taxon>Pseudomonadati</taxon>
        <taxon>Pseudomonadota</taxon>
        <taxon>Gammaproteobacteria</taxon>
        <taxon>Alteromonadales</taxon>
        <taxon>Alteromonadaceae</taxon>
        <taxon>Alteromonas/Salinimonas group</taxon>
        <taxon>Alteromonas</taxon>
    </lineage>
</organism>
<keyword evidence="14 15" id="KW-0694">RNA-binding</keyword>
<feature type="binding site" evidence="15">
    <location>
        <position position="42"/>
    </location>
    <ligand>
        <name>Mg(2+)</name>
        <dbReference type="ChEBI" id="CHEBI:18420"/>
    </ligand>
</feature>
<keyword evidence="13 15" id="KW-0460">Magnesium</keyword>
<evidence type="ECO:0000256" key="4">
    <source>
        <dbReference type="ARBA" id="ARBA00011738"/>
    </source>
</evidence>
<evidence type="ECO:0000256" key="14">
    <source>
        <dbReference type="ARBA" id="ARBA00022884"/>
    </source>
</evidence>
<dbReference type="InterPro" id="IPR000999">
    <property type="entry name" value="RNase_III_dom"/>
</dbReference>
<dbReference type="FunFam" id="1.10.1520.10:FF:000001">
    <property type="entry name" value="Ribonuclease 3"/>
    <property type="match status" value="1"/>
</dbReference>
<keyword evidence="6 15" id="KW-0698">rRNA processing</keyword>
<dbReference type="GO" id="GO:0046872">
    <property type="term" value="F:metal ion binding"/>
    <property type="evidence" value="ECO:0007669"/>
    <property type="project" value="UniProtKB-KW"/>
</dbReference>
<comment type="caution">
    <text evidence="18">The sequence shown here is derived from an EMBL/GenBank/DDBJ whole genome shotgun (WGS) entry which is preliminary data.</text>
</comment>
<keyword evidence="19" id="KW-1185">Reference proteome</keyword>
<dbReference type="GO" id="GO:0006364">
    <property type="term" value="P:rRNA processing"/>
    <property type="evidence" value="ECO:0007669"/>
    <property type="project" value="UniProtKB-UniRule"/>
</dbReference>
<evidence type="ECO:0000256" key="8">
    <source>
        <dbReference type="ARBA" id="ARBA00022694"/>
    </source>
</evidence>
<evidence type="ECO:0000256" key="10">
    <source>
        <dbReference type="ARBA" id="ARBA00022723"/>
    </source>
</evidence>
<keyword evidence="5 15" id="KW-0963">Cytoplasm</keyword>
<comment type="similarity">
    <text evidence="3">Belongs to the ribonuclease III family.</text>
</comment>
<dbReference type="GO" id="GO:0019843">
    <property type="term" value="F:rRNA binding"/>
    <property type="evidence" value="ECO:0007669"/>
    <property type="project" value="UniProtKB-KW"/>
</dbReference>
<dbReference type="GO" id="GO:0010468">
    <property type="term" value="P:regulation of gene expression"/>
    <property type="evidence" value="ECO:0007669"/>
    <property type="project" value="TreeGrafter"/>
</dbReference>
<keyword evidence="8 15" id="KW-0819">tRNA processing</keyword>
<keyword evidence="7 15" id="KW-0507">mRNA processing</keyword>
<comment type="catalytic activity">
    <reaction evidence="1 15">
        <text>Endonucleolytic cleavage to 5'-phosphomonoester.</text>
        <dbReference type="EC" id="3.1.26.3"/>
    </reaction>
</comment>
<dbReference type="GO" id="GO:0003725">
    <property type="term" value="F:double-stranded RNA binding"/>
    <property type="evidence" value="ECO:0007669"/>
    <property type="project" value="TreeGrafter"/>
</dbReference>
<feature type="binding site" evidence="15">
    <location>
        <position position="115"/>
    </location>
    <ligand>
        <name>Mg(2+)</name>
        <dbReference type="ChEBI" id="CHEBI:18420"/>
    </ligand>
</feature>
<gene>
    <name evidence="15" type="primary">rnc</name>
    <name evidence="18" type="ORF">DXV75_02510</name>
</gene>
<dbReference type="SMART" id="SM00535">
    <property type="entry name" value="RIBOc"/>
    <property type="match status" value="1"/>
</dbReference>
<keyword evidence="15" id="KW-0699">rRNA-binding</keyword>
<dbReference type="SMART" id="SM00358">
    <property type="entry name" value="DSRM"/>
    <property type="match status" value="1"/>
</dbReference>
<evidence type="ECO:0000256" key="1">
    <source>
        <dbReference type="ARBA" id="ARBA00000109"/>
    </source>
</evidence>
<dbReference type="GO" id="GO:0005737">
    <property type="term" value="C:cytoplasm"/>
    <property type="evidence" value="ECO:0007669"/>
    <property type="project" value="UniProtKB-SubCell"/>
</dbReference>
<dbReference type="InterPro" id="IPR036389">
    <property type="entry name" value="RNase_III_sf"/>
</dbReference>
<feature type="binding site" evidence="15">
    <location>
        <position position="118"/>
    </location>
    <ligand>
        <name>Mg(2+)</name>
        <dbReference type="ChEBI" id="CHEBI:18420"/>
    </ligand>
</feature>
<feature type="domain" description="RNase III" evidence="17">
    <location>
        <begin position="7"/>
        <end position="129"/>
    </location>
</feature>
<keyword evidence="11 15" id="KW-0255">Endonuclease</keyword>
<keyword evidence="10 15" id="KW-0479">Metal-binding</keyword>
<keyword evidence="12 15" id="KW-0378">Hydrolase</keyword>
<dbReference type="PROSITE" id="PS50142">
    <property type="entry name" value="RNASE_3_2"/>
    <property type="match status" value="1"/>
</dbReference>
<dbReference type="PANTHER" id="PTHR11207">
    <property type="entry name" value="RIBONUCLEASE III"/>
    <property type="match status" value="1"/>
</dbReference>
<dbReference type="Gene3D" id="3.30.160.20">
    <property type="match status" value="1"/>
</dbReference>
<sequence length="229" mass="25443">MNGIDRYAQLHKVLGYAFKNDQLLQQALTHRSAAKNHNERLEFLGDAVLGMVIAEALYQRFPDVPEGKLTRMRSTLVKGDTLAELAKEARVGDLLKLGPGELKSGGFRRSSILADAVEAILGALYLEAGLDTVRGVILSLWNERIRRLDPNEHPKDAKTRLQEYLQSRKLPLPVYEVVNISGKDHAQTFEVQCSAEGLESPVCGQGNSRRKAEQHAAQLTLEKLEHAPK</sequence>
<dbReference type="NCBIfam" id="TIGR02191">
    <property type="entry name" value="RNaseIII"/>
    <property type="match status" value="1"/>
</dbReference>
<evidence type="ECO:0000256" key="3">
    <source>
        <dbReference type="ARBA" id="ARBA00010183"/>
    </source>
</evidence>
<dbReference type="EMBL" id="QRHA01000001">
    <property type="protein sequence ID" value="RDV29339.1"/>
    <property type="molecule type" value="Genomic_DNA"/>
</dbReference>
<dbReference type="GO" id="GO:0042802">
    <property type="term" value="F:identical protein binding"/>
    <property type="evidence" value="ECO:0007669"/>
    <property type="project" value="UniProtKB-ARBA"/>
</dbReference>
<dbReference type="PANTHER" id="PTHR11207:SF0">
    <property type="entry name" value="RIBONUCLEASE 3"/>
    <property type="match status" value="1"/>
</dbReference>
<comment type="subcellular location">
    <subcellularLocation>
        <location evidence="2 15">Cytoplasm</location>
    </subcellularLocation>
</comment>